<sequence length="189" mass="21993">MYRALNADNVRLIRSYLALISEQSATSSGQIEDLNARLTETEFALQAVEEIFRETGGFLNKEAKKREAFLVRLSELNKVDLSEEAVQALNSFQKKYRFLLVGIGVLVFSFLILLASLYFTRQFYSASIRSKSELRQEILDEIHNNGKAIYKIEDYEQLQHNTELMNKWMKKNPKDADKFLRFKDGYESK</sequence>
<dbReference type="Proteomes" id="UP000593605">
    <property type="component" value="Chromosome"/>
</dbReference>
<dbReference type="AlphaFoldDB" id="A0A7M1T2T6"/>
<evidence type="ECO:0000313" key="2">
    <source>
        <dbReference type="EMBL" id="QOR74061.1"/>
    </source>
</evidence>
<organism evidence="2 3">
    <name type="scientific">Cruoricaptor ignavus</name>
    <dbReference type="NCBI Taxonomy" id="1118202"/>
    <lineage>
        <taxon>Bacteria</taxon>
        <taxon>Pseudomonadati</taxon>
        <taxon>Bacteroidota</taxon>
        <taxon>Flavobacteriia</taxon>
        <taxon>Flavobacteriales</taxon>
        <taxon>Weeksellaceae</taxon>
        <taxon>Cruoricaptor</taxon>
    </lineage>
</organism>
<keyword evidence="1" id="KW-0812">Transmembrane</keyword>
<evidence type="ECO:0000313" key="3">
    <source>
        <dbReference type="Proteomes" id="UP000593605"/>
    </source>
</evidence>
<accession>A0A7M1T2T6</accession>
<name>A0A7M1T2T6_9FLAO</name>
<evidence type="ECO:0000256" key="1">
    <source>
        <dbReference type="SAM" id="Phobius"/>
    </source>
</evidence>
<keyword evidence="1" id="KW-0472">Membrane</keyword>
<dbReference type="EMBL" id="CP063145">
    <property type="protein sequence ID" value="QOR74061.1"/>
    <property type="molecule type" value="Genomic_DNA"/>
</dbReference>
<reference evidence="2 3" key="1">
    <citation type="submission" date="2020-10" db="EMBL/GenBank/DDBJ databases">
        <title>Complete genome of Cruoricapor ignavus strain M1214 isolated from the blood culture of a febrile patient.</title>
        <authorList>
            <person name="Guglielmino C.J.D."/>
        </authorList>
    </citation>
    <scope>NUCLEOTIDE SEQUENCE [LARGE SCALE GENOMIC DNA]</scope>
    <source>
        <strain evidence="2 3">M1214</strain>
    </source>
</reference>
<proteinExistence type="predicted"/>
<protein>
    <submittedName>
        <fullName evidence="2">Uncharacterized protein</fullName>
    </submittedName>
</protein>
<keyword evidence="1" id="KW-1133">Transmembrane helix</keyword>
<dbReference type="RefSeq" id="WP_193440132.1">
    <property type="nucleotide sequence ID" value="NZ_CP063145.1"/>
</dbReference>
<feature type="transmembrane region" description="Helical" evidence="1">
    <location>
        <begin position="98"/>
        <end position="119"/>
    </location>
</feature>
<dbReference type="KEGG" id="civ:IMZ16_01020"/>
<gene>
    <name evidence="2" type="ORF">IMZ16_01020</name>
</gene>